<dbReference type="InterPro" id="IPR013762">
    <property type="entry name" value="Integrase-like_cat_sf"/>
</dbReference>
<keyword evidence="6" id="KW-1185">Reference proteome</keyword>
<keyword evidence="3" id="KW-0238">DNA-binding</keyword>
<dbReference type="PANTHER" id="PTHR30629:SF2">
    <property type="entry name" value="PROPHAGE INTEGRASE INTS-RELATED"/>
    <property type="match status" value="1"/>
</dbReference>
<name>A0A175XZY3_9SPHN</name>
<evidence type="ECO:0000256" key="2">
    <source>
        <dbReference type="ARBA" id="ARBA00022908"/>
    </source>
</evidence>
<proteinExistence type="inferred from homology"/>
<dbReference type="InterPro" id="IPR025166">
    <property type="entry name" value="Integrase_DNA_bind_dom"/>
</dbReference>
<protein>
    <submittedName>
        <fullName evidence="5">Integrase</fullName>
    </submittedName>
</protein>
<evidence type="ECO:0000313" key="5">
    <source>
        <dbReference type="EMBL" id="KZB93759.1"/>
    </source>
</evidence>
<dbReference type="InterPro" id="IPR053876">
    <property type="entry name" value="Phage_int_M"/>
</dbReference>
<dbReference type="CDD" id="cd00801">
    <property type="entry name" value="INT_P4_C"/>
    <property type="match status" value="1"/>
</dbReference>
<dbReference type="InterPro" id="IPR038488">
    <property type="entry name" value="Integrase_DNA-bd_sf"/>
</dbReference>
<dbReference type="Gene3D" id="1.10.150.130">
    <property type="match status" value="1"/>
</dbReference>
<evidence type="ECO:0000256" key="4">
    <source>
        <dbReference type="ARBA" id="ARBA00023172"/>
    </source>
</evidence>
<dbReference type="Pfam" id="PF13356">
    <property type="entry name" value="Arm-DNA-bind_3"/>
    <property type="match status" value="1"/>
</dbReference>
<dbReference type="Gene3D" id="3.30.160.390">
    <property type="entry name" value="Integrase, DNA-binding domain"/>
    <property type="match status" value="1"/>
</dbReference>
<dbReference type="STRING" id="621456.BJP26_04055"/>
<dbReference type="Proteomes" id="UP000078460">
    <property type="component" value="Unassembled WGS sequence"/>
</dbReference>
<dbReference type="PROSITE" id="PS51898">
    <property type="entry name" value="TYR_RECOMBINASE"/>
    <property type="match status" value="1"/>
</dbReference>
<dbReference type="Gene3D" id="1.10.443.10">
    <property type="entry name" value="Intergrase catalytic core"/>
    <property type="match status" value="1"/>
</dbReference>
<comment type="caution">
    <text evidence="5">The sequence shown here is derived from an EMBL/GenBank/DDBJ whole genome shotgun (WGS) entry which is preliminary data.</text>
</comment>
<accession>A0A175XZY3</accession>
<dbReference type="Pfam" id="PF00589">
    <property type="entry name" value="Phage_integrase"/>
    <property type="match status" value="1"/>
</dbReference>
<dbReference type="OrthoDB" id="7388552at2"/>
<evidence type="ECO:0000256" key="1">
    <source>
        <dbReference type="ARBA" id="ARBA00008857"/>
    </source>
</evidence>
<evidence type="ECO:0000313" key="6">
    <source>
        <dbReference type="Proteomes" id="UP000078460"/>
    </source>
</evidence>
<keyword evidence="2" id="KW-0229">DNA integration</keyword>
<dbReference type="InterPro" id="IPR010998">
    <property type="entry name" value="Integrase_recombinase_N"/>
</dbReference>
<dbReference type="InterPro" id="IPR002104">
    <property type="entry name" value="Integrase_catalytic"/>
</dbReference>
<reference evidence="5" key="1">
    <citation type="submission" date="2016-03" db="EMBL/GenBank/DDBJ databases">
        <title>Sphingomonas melonis TY, whole genome shotgun sequencing.</title>
        <authorList>
            <person name="Wang H."/>
            <person name="Zhu P."/>
        </authorList>
    </citation>
    <scope>NUCLEOTIDE SEQUENCE [LARGE SCALE GENOMIC DNA]</scope>
    <source>
        <strain evidence="5">TY</strain>
    </source>
</reference>
<dbReference type="InterPro" id="IPR050808">
    <property type="entry name" value="Phage_Integrase"/>
</dbReference>
<dbReference type="AlphaFoldDB" id="A0A175XZY3"/>
<keyword evidence="4" id="KW-0233">DNA recombination</keyword>
<sequence>MTLSVKEIEHAKPNDRDRKLYDEKGLYLLIATSGSRRWYLKYRFLGSEKKLGLGHYPEVSLKAARAKRDAARALIDVGKDPSQERQTQRLLAKAATDNTFGVVGREFLDKRAADGLAETTKSKSEWLFAQLEPQLGKMPVSEITAPILLSVLQAVVRSGRLETARRLRSLAGRIMRHAVVTGRAERNPATDLQRALVAPKVRHHPAIIDAGELGALLRAINNYEGYPSTIGALKLSPHLFQRPGEIRAMRWSELDLDRAKWVIPAERTKMRRPHEVPLSWQAIEIIESMRPISGIADYVFPAFHSRTKPISENTVNQALRRLGYKGAMTAHGFRSTASSLLNESERWSPDVIERTLAHQDQNAVRATYNRASYWKTRVEMMQWWSDHLDTLRAAAGE</sequence>
<comment type="similarity">
    <text evidence="1">Belongs to the 'phage' integrase family.</text>
</comment>
<dbReference type="Pfam" id="PF22022">
    <property type="entry name" value="Phage_int_M"/>
    <property type="match status" value="1"/>
</dbReference>
<gene>
    <name evidence="5" type="ORF">AVM11_11520</name>
</gene>
<dbReference type="KEGG" id="smy:BJP26_04055"/>
<dbReference type="GO" id="GO:0006310">
    <property type="term" value="P:DNA recombination"/>
    <property type="evidence" value="ECO:0007669"/>
    <property type="project" value="UniProtKB-KW"/>
</dbReference>
<dbReference type="InterPro" id="IPR011010">
    <property type="entry name" value="DNA_brk_join_enz"/>
</dbReference>
<dbReference type="EMBL" id="LQCK02000067">
    <property type="protein sequence ID" value="KZB93759.1"/>
    <property type="molecule type" value="Genomic_DNA"/>
</dbReference>
<dbReference type="GO" id="GO:0015074">
    <property type="term" value="P:DNA integration"/>
    <property type="evidence" value="ECO:0007669"/>
    <property type="project" value="UniProtKB-KW"/>
</dbReference>
<dbReference type="SUPFAM" id="SSF56349">
    <property type="entry name" value="DNA breaking-rejoining enzymes"/>
    <property type="match status" value="1"/>
</dbReference>
<dbReference type="GO" id="GO:0003677">
    <property type="term" value="F:DNA binding"/>
    <property type="evidence" value="ECO:0007669"/>
    <property type="project" value="UniProtKB-KW"/>
</dbReference>
<organism evidence="5 6">
    <name type="scientific">Sphingomonas melonis TY</name>
    <dbReference type="NCBI Taxonomy" id="621456"/>
    <lineage>
        <taxon>Bacteria</taxon>
        <taxon>Pseudomonadati</taxon>
        <taxon>Pseudomonadota</taxon>
        <taxon>Alphaproteobacteria</taxon>
        <taxon>Sphingomonadales</taxon>
        <taxon>Sphingomonadaceae</taxon>
        <taxon>Sphingomonas</taxon>
    </lineage>
</organism>
<evidence type="ECO:0000256" key="3">
    <source>
        <dbReference type="ARBA" id="ARBA00023125"/>
    </source>
</evidence>
<dbReference type="RefSeq" id="WP_062126438.1">
    <property type="nucleotide sequence ID" value="NZ_CP017578.1"/>
</dbReference>
<dbReference type="PANTHER" id="PTHR30629">
    <property type="entry name" value="PROPHAGE INTEGRASE"/>
    <property type="match status" value="1"/>
</dbReference>